<name>A0A2P2N3G7_RHIMU</name>
<reference evidence="2" key="1">
    <citation type="submission" date="2018-02" db="EMBL/GenBank/DDBJ databases">
        <title>Rhizophora mucronata_Transcriptome.</title>
        <authorList>
            <person name="Meera S.P."/>
            <person name="Sreeshan A."/>
            <person name="Augustine A."/>
        </authorList>
    </citation>
    <scope>NUCLEOTIDE SEQUENCE</scope>
    <source>
        <tissue evidence="2">Leaf</tissue>
    </source>
</reference>
<sequence>MKCSKLTSRNSSPLASSGSNFSEIMKTFNMEKLSERSSSNR</sequence>
<protein>
    <submittedName>
        <fullName evidence="2">Uncharacterized protein</fullName>
    </submittedName>
</protein>
<organism evidence="2">
    <name type="scientific">Rhizophora mucronata</name>
    <name type="common">Asiatic mangrove</name>
    <dbReference type="NCBI Taxonomy" id="61149"/>
    <lineage>
        <taxon>Eukaryota</taxon>
        <taxon>Viridiplantae</taxon>
        <taxon>Streptophyta</taxon>
        <taxon>Embryophyta</taxon>
        <taxon>Tracheophyta</taxon>
        <taxon>Spermatophyta</taxon>
        <taxon>Magnoliopsida</taxon>
        <taxon>eudicotyledons</taxon>
        <taxon>Gunneridae</taxon>
        <taxon>Pentapetalae</taxon>
        <taxon>rosids</taxon>
        <taxon>fabids</taxon>
        <taxon>Malpighiales</taxon>
        <taxon>Rhizophoraceae</taxon>
        <taxon>Rhizophora</taxon>
    </lineage>
</organism>
<evidence type="ECO:0000313" key="2">
    <source>
        <dbReference type="EMBL" id="MBX37008.1"/>
    </source>
</evidence>
<accession>A0A2P2N3G7</accession>
<evidence type="ECO:0000256" key="1">
    <source>
        <dbReference type="SAM" id="MobiDB-lite"/>
    </source>
</evidence>
<feature type="region of interest" description="Disordered" evidence="1">
    <location>
        <begin position="1"/>
        <end position="21"/>
    </location>
</feature>
<dbReference type="EMBL" id="GGEC01056524">
    <property type="protein sequence ID" value="MBX37008.1"/>
    <property type="molecule type" value="Transcribed_RNA"/>
</dbReference>
<dbReference type="AlphaFoldDB" id="A0A2P2N3G7"/>
<proteinExistence type="predicted"/>